<dbReference type="OrthoDB" id="1492287at2"/>
<proteinExistence type="predicted"/>
<sequence length="334" mass="36522">MASLRQPGRFLRGTSEAERAAARDRVGDLVPLFTEVGDAKRVRVAHTPGSLAERAFRRSWAALCRGEAVESVARRESARAVAAARLGGLDVGTLLRAGLPKDEVVRVLRRSFDAVAEPVPESLRSRLREFLVPEPEEPEGSLPVPDFVQRLARQPRAGCTRPGRPRLVLEPPENHAEHCMTVAVYAVLLSEEFGAEPGRVFLAGLVHHLHNAGMPDSGFTGEAMLGDKLGAVMDRYREEALTELEASGGAELRRAAEREIREIETADGPTGRAFHAADVLDRVLQMHHYAREASFTVDQALEEMDLVHDGPVKSFHESVLARANLTPANDGYGR</sequence>
<evidence type="ECO:0000259" key="1">
    <source>
        <dbReference type="Pfam" id="PF13023"/>
    </source>
</evidence>
<organism evidence="2 3">
    <name type="scientific">Rubrobacter radiotolerans</name>
    <name type="common">Arthrobacter radiotolerans</name>
    <dbReference type="NCBI Taxonomy" id="42256"/>
    <lineage>
        <taxon>Bacteria</taxon>
        <taxon>Bacillati</taxon>
        <taxon>Actinomycetota</taxon>
        <taxon>Rubrobacteria</taxon>
        <taxon>Rubrobacterales</taxon>
        <taxon>Rubrobacteraceae</taxon>
        <taxon>Rubrobacter</taxon>
    </lineage>
</organism>
<dbReference type="PATRIC" id="fig|42256.3.peg.2446"/>
<reference evidence="2 3" key="1">
    <citation type="submission" date="2014-03" db="EMBL/GenBank/DDBJ databases">
        <title>Complete genome sequence of the Radio-Resistant Rubrobacter radiotolerans RSPS-4.</title>
        <authorList>
            <person name="Egas C.C."/>
            <person name="Barroso C.C."/>
            <person name="Froufe H.J.C."/>
            <person name="Pacheco J.J."/>
            <person name="Albuquerque L.L."/>
            <person name="da Costa M.M.S."/>
        </authorList>
    </citation>
    <scope>NUCLEOTIDE SEQUENCE [LARGE SCALE GENOMIC DNA]</scope>
    <source>
        <strain evidence="2 3">RSPS-4</strain>
    </source>
</reference>
<dbReference type="HOGENOM" id="CLU_896333_0_0_11"/>
<dbReference type="eggNOG" id="COG1896">
    <property type="taxonomic scope" value="Bacteria"/>
</dbReference>
<gene>
    <name evidence="2" type="ORF">RradSPS_2402</name>
</gene>
<dbReference type="EMBL" id="CP007514">
    <property type="protein sequence ID" value="AHY47685.1"/>
    <property type="molecule type" value="Genomic_DNA"/>
</dbReference>
<dbReference type="Gene3D" id="1.10.3210.10">
    <property type="entry name" value="Hypothetical protein af1432"/>
    <property type="match status" value="1"/>
</dbReference>
<dbReference type="KEGG" id="rrd:RradSPS_2402"/>
<feature type="domain" description="HD" evidence="1">
    <location>
        <begin position="149"/>
        <end position="302"/>
    </location>
</feature>
<protein>
    <submittedName>
        <fullName evidence="2">HD domain</fullName>
    </submittedName>
</protein>
<evidence type="ECO:0000313" key="2">
    <source>
        <dbReference type="EMBL" id="AHY47685.1"/>
    </source>
</evidence>
<dbReference type="SUPFAM" id="SSF109604">
    <property type="entry name" value="HD-domain/PDEase-like"/>
    <property type="match status" value="1"/>
</dbReference>
<name>A0A023X6Q1_RUBRA</name>
<dbReference type="AlphaFoldDB" id="A0A023X6Q1"/>
<keyword evidence="3" id="KW-1185">Reference proteome</keyword>
<evidence type="ECO:0000313" key="3">
    <source>
        <dbReference type="Proteomes" id="UP000025229"/>
    </source>
</evidence>
<dbReference type="Proteomes" id="UP000025229">
    <property type="component" value="Chromosome"/>
</dbReference>
<dbReference type="InterPro" id="IPR006674">
    <property type="entry name" value="HD_domain"/>
</dbReference>
<dbReference type="Pfam" id="PF13023">
    <property type="entry name" value="HD_3"/>
    <property type="match status" value="1"/>
</dbReference>
<accession>A0A023X6Q1</accession>
<dbReference type="STRING" id="42256.RradSPS_2402"/>